<keyword evidence="3" id="KW-1185">Reference proteome</keyword>
<dbReference type="GO" id="GO:0003677">
    <property type="term" value="F:DNA binding"/>
    <property type="evidence" value="ECO:0007669"/>
    <property type="project" value="InterPro"/>
</dbReference>
<dbReference type="PROSITE" id="PS50943">
    <property type="entry name" value="HTH_CROC1"/>
    <property type="match status" value="1"/>
</dbReference>
<feature type="domain" description="HTH cro/C1-type" evidence="1">
    <location>
        <begin position="8"/>
        <end position="62"/>
    </location>
</feature>
<protein>
    <recommendedName>
        <fullName evidence="1">HTH cro/C1-type domain-containing protein</fullName>
    </recommendedName>
</protein>
<dbReference type="Proteomes" id="UP000629619">
    <property type="component" value="Unassembled WGS sequence"/>
</dbReference>
<dbReference type="SMART" id="SM00530">
    <property type="entry name" value="HTH_XRE"/>
    <property type="match status" value="1"/>
</dbReference>
<comment type="caution">
    <text evidence="2">The sequence shown here is derived from an EMBL/GenBank/DDBJ whole genome shotgun (WGS) entry which is preliminary data.</text>
</comment>
<proteinExistence type="predicted"/>
<dbReference type="RefSeq" id="WP_203676950.1">
    <property type="nucleotide sequence ID" value="NZ_BOMW01000008.1"/>
</dbReference>
<evidence type="ECO:0000259" key="1">
    <source>
        <dbReference type="PROSITE" id="PS50943"/>
    </source>
</evidence>
<dbReference type="CDD" id="cd00093">
    <property type="entry name" value="HTH_XRE"/>
    <property type="match status" value="1"/>
</dbReference>
<name>A0A919KCV3_9ACTN</name>
<dbReference type="InterPro" id="IPR001387">
    <property type="entry name" value="Cro/C1-type_HTH"/>
</dbReference>
<dbReference type="InterPro" id="IPR010982">
    <property type="entry name" value="Lambda_DNA-bd_dom_sf"/>
</dbReference>
<dbReference type="Pfam" id="PF13560">
    <property type="entry name" value="HTH_31"/>
    <property type="match status" value="1"/>
</dbReference>
<dbReference type="EMBL" id="BOMW01000008">
    <property type="protein sequence ID" value="GIF03204.1"/>
    <property type="molecule type" value="Genomic_DNA"/>
</dbReference>
<sequence length="149" mass="15400">MSELGRILKEARTSAGLSLAGMAKRTGYSRSHIGNVENGTRQATPDVVKAYEKALGEDLDRRSLLLGTLGILAAGPADDTAIAITHEITEGRSGLLTELQTSHATDRGIAALVGQDAAAVATLTQWTGRGNAVLRVNATGVLAKVPGGR</sequence>
<reference evidence="2" key="1">
    <citation type="submission" date="2021-01" db="EMBL/GenBank/DDBJ databases">
        <title>Whole genome shotgun sequence of Actinoplanes siamensis NBRC 109076.</title>
        <authorList>
            <person name="Komaki H."/>
            <person name="Tamura T."/>
        </authorList>
    </citation>
    <scope>NUCLEOTIDE SEQUENCE</scope>
    <source>
        <strain evidence="2">NBRC 109076</strain>
    </source>
</reference>
<dbReference type="SUPFAM" id="SSF47413">
    <property type="entry name" value="lambda repressor-like DNA-binding domains"/>
    <property type="match status" value="1"/>
</dbReference>
<evidence type="ECO:0000313" key="3">
    <source>
        <dbReference type="Proteomes" id="UP000629619"/>
    </source>
</evidence>
<dbReference type="Gene3D" id="1.10.260.40">
    <property type="entry name" value="lambda repressor-like DNA-binding domains"/>
    <property type="match status" value="1"/>
</dbReference>
<dbReference type="AlphaFoldDB" id="A0A919KCV3"/>
<gene>
    <name evidence="2" type="ORF">Asi03nite_07420</name>
</gene>
<organism evidence="2 3">
    <name type="scientific">Actinoplanes siamensis</name>
    <dbReference type="NCBI Taxonomy" id="1223317"/>
    <lineage>
        <taxon>Bacteria</taxon>
        <taxon>Bacillati</taxon>
        <taxon>Actinomycetota</taxon>
        <taxon>Actinomycetes</taxon>
        <taxon>Micromonosporales</taxon>
        <taxon>Micromonosporaceae</taxon>
        <taxon>Actinoplanes</taxon>
    </lineage>
</organism>
<accession>A0A919KCV3</accession>
<evidence type="ECO:0000313" key="2">
    <source>
        <dbReference type="EMBL" id="GIF03204.1"/>
    </source>
</evidence>